<reference evidence="1" key="1">
    <citation type="submission" date="2018-05" db="EMBL/GenBank/DDBJ databases">
        <authorList>
            <person name="Lanie J.A."/>
            <person name="Ng W.-L."/>
            <person name="Kazmierczak K.M."/>
            <person name="Andrzejewski T.M."/>
            <person name="Davidsen T.M."/>
            <person name="Wayne K.J."/>
            <person name="Tettelin H."/>
            <person name="Glass J.I."/>
            <person name="Rusch D."/>
            <person name="Podicherti R."/>
            <person name="Tsui H.-C.T."/>
            <person name="Winkler M.E."/>
        </authorList>
    </citation>
    <scope>NUCLEOTIDE SEQUENCE</scope>
</reference>
<feature type="non-terminal residue" evidence="1">
    <location>
        <position position="108"/>
    </location>
</feature>
<protein>
    <submittedName>
        <fullName evidence="1">Uncharacterized protein</fullName>
    </submittedName>
</protein>
<proteinExistence type="predicted"/>
<accession>A0A382V410</accession>
<gene>
    <name evidence="1" type="ORF">METZ01_LOCUS394093</name>
</gene>
<dbReference type="EMBL" id="UINC01149028">
    <property type="protein sequence ID" value="SVD41239.1"/>
    <property type="molecule type" value="Genomic_DNA"/>
</dbReference>
<sequence>MKIDDKKYKLICDSLDVFKNINDNFQYSTSGTWAEANVIEELQELFVYLLSTKDRELINKLRFFSSVFPGRGMPPLDEEEFSFYKYKKNKDLDANKSIQVDSIAAGQR</sequence>
<dbReference type="AlphaFoldDB" id="A0A382V410"/>
<name>A0A382V410_9ZZZZ</name>
<organism evidence="1">
    <name type="scientific">marine metagenome</name>
    <dbReference type="NCBI Taxonomy" id="408172"/>
    <lineage>
        <taxon>unclassified sequences</taxon>
        <taxon>metagenomes</taxon>
        <taxon>ecological metagenomes</taxon>
    </lineage>
</organism>
<evidence type="ECO:0000313" key="1">
    <source>
        <dbReference type="EMBL" id="SVD41239.1"/>
    </source>
</evidence>